<reference evidence="1 2" key="1">
    <citation type="submission" date="2017-04" db="EMBL/GenBank/DDBJ databases">
        <title>The new phylogeny of genus Mycobacterium.</title>
        <authorList>
            <person name="Tortoli E."/>
            <person name="Trovato A."/>
            <person name="Cirillo D.M."/>
        </authorList>
    </citation>
    <scope>NUCLEOTIDE SEQUENCE [LARGE SCALE GENOMIC DNA]</scope>
    <source>
        <strain evidence="1 2">KCTC 19819</strain>
    </source>
</reference>
<dbReference type="InterPro" id="IPR016566">
    <property type="entry name" value="UCP010219"/>
</dbReference>
<dbReference type="Pfam" id="PF11361">
    <property type="entry name" value="DUF3159"/>
    <property type="match status" value="1"/>
</dbReference>
<accession>A0A7I7SDU4</accession>
<name>A0A7I7SDU4_9MYCO</name>
<gene>
    <name evidence="1" type="ORF">B8W67_02790</name>
</gene>
<dbReference type="OrthoDB" id="5244221at2"/>
<dbReference type="Proteomes" id="UP000193577">
    <property type="component" value="Unassembled WGS sequence"/>
</dbReference>
<dbReference type="RefSeq" id="WP_069392912.1">
    <property type="nucleotide sequence ID" value="NZ_AP022594.1"/>
</dbReference>
<dbReference type="EMBL" id="NCXO01000004">
    <property type="protein sequence ID" value="OSC35341.1"/>
    <property type="molecule type" value="Genomic_DNA"/>
</dbReference>
<evidence type="ECO:0000313" key="1">
    <source>
        <dbReference type="EMBL" id="OSC35341.1"/>
    </source>
</evidence>
<dbReference type="AlphaFoldDB" id="A0A7I7SDU4"/>
<evidence type="ECO:0000313" key="2">
    <source>
        <dbReference type="Proteomes" id="UP000193577"/>
    </source>
</evidence>
<comment type="caution">
    <text evidence="1">The sequence shown here is derived from an EMBL/GenBank/DDBJ whole genome shotgun (WGS) entry which is preliminary data.</text>
</comment>
<protein>
    <submittedName>
        <fullName evidence="1">Uncharacterized protein</fullName>
    </submittedName>
</protein>
<dbReference type="PIRSF" id="PIRSF010219">
    <property type="entry name" value="UCP010219"/>
    <property type="match status" value="1"/>
</dbReference>
<organism evidence="1 2">
    <name type="scientific">Mycolicibacillus koreensis</name>
    <dbReference type="NCBI Taxonomy" id="1069220"/>
    <lineage>
        <taxon>Bacteria</taxon>
        <taxon>Bacillati</taxon>
        <taxon>Actinomycetota</taxon>
        <taxon>Actinomycetes</taxon>
        <taxon>Mycobacteriales</taxon>
        <taxon>Mycobacteriaceae</taxon>
        <taxon>Mycolicibacillus</taxon>
    </lineage>
</organism>
<sequence>MSDAPQGYQRLLDQVGGVSGLIYSSLPVLVFVPVSSLFGLRAAIVAALGAATAVLGWRLLRRQSTQPALSGFFGVAICVLIAYLTGESRGYFLLGIVMSLVWAAVFAVSILIRRPVVGYLWSWTTGRDRSWRELRAAVWAFDVATATWVAVFGARFVVQALLFNADQTGWLAVARIAMGWPLTALAAVVTYLVIKNVQRRLDDDADAAVDRPASDPGEPDTPNPVESVGR</sequence>
<proteinExistence type="predicted"/>
<keyword evidence="2" id="KW-1185">Reference proteome</keyword>